<proteinExistence type="predicted"/>
<dbReference type="InterPro" id="IPR003477">
    <property type="entry name" value="PemK-like"/>
</dbReference>
<dbReference type="SUPFAM" id="SSF50118">
    <property type="entry name" value="Cell growth inhibitor/plasmid maintenance toxic component"/>
    <property type="match status" value="1"/>
</dbReference>
<accession>A0AAU9C1Z3</accession>
<keyword evidence="2" id="KW-1185">Reference proteome</keyword>
<keyword evidence="1" id="KW-0614">Plasmid</keyword>
<dbReference type="InterPro" id="IPR011067">
    <property type="entry name" value="Plasmid_toxin/cell-grow_inhib"/>
</dbReference>
<protein>
    <submittedName>
        <fullName evidence="1">mRNA interferase MazF</fullName>
    </submittedName>
</protein>
<dbReference type="PANTHER" id="PTHR33988">
    <property type="entry name" value="ENDORIBONUCLEASE MAZF-RELATED"/>
    <property type="match status" value="1"/>
</dbReference>
<dbReference type="GO" id="GO:0016075">
    <property type="term" value="P:rRNA catabolic process"/>
    <property type="evidence" value="ECO:0007669"/>
    <property type="project" value="TreeGrafter"/>
</dbReference>
<sequence length="107" mass="11984">MRRGDVVVVAIPGSYSKPRPAVVVQSDLFDEHPSVTILPITSHYRDAPIFRLGVFLDDRNGLEKPSQIMVDKILTVPREKVGRVIGRLDDRTMVEINRALAVFLGMD</sequence>
<evidence type="ECO:0000313" key="2">
    <source>
        <dbReference type="Proteomes" id="UP001321450"/>
    </source>
</evidence>
<dbReference type="Proteomes" id="UP001321450">
    <property type="component" value="Plasmid IN45P"/>
</dbReference>
<dbReference type="Gene3D" id="2.30.30.110">
    <property type="match status" value="1"/>
</dbReference>
<dbReference type="AlphaFoldDB" id="A0AAU9C1Z3"/>
<reference evidence="2" key="1">
    <citation type="journal article" date="2024" name="Int. J. Syst. Evol. Microbiol.">
        <title>Methylomarinovum tepidoasis sp. nov., a moderately thermophilic methanotroph of the family Methylothermaceae isolated from a deep-sea hydrothermal field.</title>
        <authorList>
            <person name="Hirayama H."/>
            <person name="Takaki Y."/>
            <person name="Abe M."/>
            <person name="Miyazaki M."/>
            <person name="Uematsu K."/>
            <person name="Matsui Y."/>
            <person name="Takai K."/>
        </authorList>
    </citation>
    <scope>NUCLEOTIDE SEQUENCE [LARGE SCALE GENOMIC DNA]</scope>
    <source>
        <strain evidence="2">IN45</strain>
        <plasmid evidence="2">IN45P</plasmid>
    </source>
</reference>
<organism evidence="1 2">
    <name type="scientific">Methylomarinovum tepidoasis</name>
    <dbReference type="NCBI Taxonomy" id="2840183"/>
    <lineage>
        <taxon>Bacteria</taxon>
        <taxon>Pseudomonadati</taxon>
        <taxon>Pseudomonadota</taxon>
        <taxon>Gammaproteobacteria</taxon>
        <taxon>Methylococcales</taxon>
        <taxon>Methylothermaceae</taxon>
        <taxon>Methylomarinovum</taxon>
    </lineage>
</organism>
<dbReference type="Pfam" id="PF02452">
    <property type="entry name" value="PemK_toxin"/>
    <property type="match status" value="1"/>
</dbReference>
<dbReference type="GO" id="GO:0004521">
    <property type="term" value="F:RNA endonuclease activity"/>
    <property type="evidence" value="ECO:0007669"/>
    <property type="project" value="TreeGrafter"/>
</dbReference>
<dbReference type="PANTHER" id="PTHR33988:SF2">
    <property type="entry name" value="ENDORIBONUCLEASE MAZF"/>
    <property type="match status" value="1"/>
</dbReference>
<dbReference type="GO" id="GO:0006402">
    <property type="term" value="P:mRNA catabolic process"/>
    <property type="evidence" value="ECO:0007669"/>
    <property type="project" value="TreeGrafter"/>
</dbReference>
<gene>
    <name evidence="1" type="ORF">MIN45_PP12</name>
</gene>
<evidence type="ECO:0000313" key="1">
    <source>
        <dbReference type="EMBL" id="BCX89998.1"/>
    </source>
</evidence>
<dbReference type="GO" id="GO:0003677">
    <property type="term" value="F:DNA binding"/>
    <property type="evidence" value="ECO:0007669"/>
    <property type="project" value="InterPro"/>
</dbReference>
<geneLocation type="plasmid" evidence="1 2">
    <name>IN45P</name>
</geneLocation>
<dbReference type="EMBL" id="AP024719">
    <property type="protein sequence ID" value="BCX89998.1"/>
    <property type="molecule type" value="Genomic_DNA"/>
</dbReference>
<dbReference type="KEGG" id="meiy:MIN45_PP12"/>
<name>A0AAU9C1Z3_9GAMM</name>